<dbReference type="EMBL" id="JAVDXT010000001">
    <property type="protein sequence ID" value="MDR7377058.1"/>
    <property type="molecule type" value="Genomic_DNA"/>
</dbReference>
<evidence type="ECO:0000256" key="3">
    <source>
        <dbReference type="ARBA" id="ARBA00022475"/>
    </source>
</evidence>
<sequence length="228" mass="24709">MLQVAQLHAYYGPSHVLHGVSFEVHPGEIVALLGRNGAGRSTTAKALVGLVRSEGTVRWHGQDLTGRQPFEIAQQGIAYVAEGRDIFPRLTVQQNLLLGQKGAGQWTFDKVYALFPQLLARQHTLGGVLSGGEQQMLALGRALMGNPQLLIIDEPTEGLAPQVVTQVAACLQQLQQQGIAVLLVEQKLAIALDISDRVLLMGRGSVVFDGTPQQLRANAAVRREWLEI</sequence>
<dbReference type="SMART" id="SM00382">
    <property type="entry name" value="AAA"/>
    <property type="match status" value="1"/>
</dbReference>
<comment type="caution">
    <text evidence="8">The sequence shown here is derived from an EMBL/GenBank/DDBJ whole genome shotgun (WGS) entry which is preliminary data.</text>
</comment>
<evidence type="ECO:0000256" key="2">
    <source>
        <dbReference type="ARBA" id="ARBA00022448"/>
    </source>
</evidence>
<dbReference type="PANTHER" id="PTHR43820">
    <property type="entry name" value="HIGH-AFFINITY BRANCHED-CHAIN AMINO ACID TRANSPORT ATP-BINDING PROTEIN LIVF"/>
    <property type="match status" value="1"/>
</dbReference>
<reference evidence="8 9" key="1">
    <citation type="submission" date="2023-07" db="EMBL/GenBank/DDBJ databases">
        <title>Sorghum-associated microbial communities from plants grown in Nebraska, USA.</title>
        <authorList>
            <person name="Schachtman D."/>
        </authorList>
    </citation>
    <scope>NUCLEOTIDE SEQUENCE [LARGE SCALE GENOMIC DNA]</scope>
    <source>
        <strain evidence="8 9">BE313</strain>
    </source>
</reference>
<keyword evidence="9" id="KW-1185">Reference proteome</keyword>
<dbReference type="SUPFAM" id="SSF52540">
    <property type="entry name" value="P-loop containing nucleoside triphosphate hydrolases"/>
    <property type="match status" value="1"/>
</dbReference>
<proteinExistence type="inferred from homology"/>
<dbReference type="Proteomes" id="UP001180487">
    <property type="component" value="Unassembled WGS sequence"/>
</dbReference>
<evidence type="ECO:0000256" key="4">
    <source>
        <dbReference type="ARBA" id="ARBA00022741"/>
    </source>
</evidence>
<dbReference type="Pfam" id="PF00005">
    <property type="entry name" value="ABC_tran"/>
    <property type="match status" value="1"/>
</dbReference>
<comment type="similarity">
    <text evidence="1">Belongs to the ABC transporter superfamily.</text>
</comment>
<dbReference type="InterPro" id="IPR017871">
    <property type="entry name" value="ABC_transporter-like_CS"/>
</dbReference>
<organism evidence="8 9">
    <name type="scientific">Rhodoferax ferrireducens</name>
    <dbReference type="NCBI Taxonomy" id="192843"/>
    <lineage>
        <taxon>Bacteria</taxon>
        <taxon>Pseudomonadati</taxon>
        <taxon>Pseudomonadota</taxon>
        <taxon>Betaproteobacteria</taxon>
        <taxon>Burkholderiales</taxon>
        <taxon>Comamonadaceae</taxon>
        <taxon>Rhodoferax</taxon>
    </lineage>
</organism>
<keyword evidence="5 8" id="KW-0067">ATP-binding</keyword>
<feature type="domain" description="ABC transporter" evidence="7">
    <location>
        <begin position="2"/>
        <end position="228"/>
    </location>
</feature>
<evidence type="ECO:0000259" key="7">
    <source>
        <dbReference type="PROSITE" id="PS50893"/>
    </source>
</evidence>
<dbReference type="PANTHER" id="PTHR43820:SF2">
    <property type="entry name" value="ABC TRANSPORTER ATP-BINDING PROTEIN"/>
    <property type="match status" value="1"/>
</dbReference>
<dbReference type="PROSITE" id="PS50893">
    <property type="entry name" value="ABC_TRANSPORTER_2"/>
    <property type="match status" value="1"/>
</dbReference>
<evidence type="ECO:0000256" key="1">
    <source>
        <dbReference type="ARBA" id="ARBA00005417"/>
    </source>
</evidence>
<name>A0ABU2C6V9_9BURK</name>
<dbReference type="PROSITE" id="PS00211">
    <property type="entry name" value="ABC_TRANSPORTER_1"/>
    <property type="match status" value="1"/>
</dbReference>
<accession>A0ABU2C6V9</accession>
<keyword evidence="4" id="KW-0547">Nucleotide-binding</keyword>
<dbReference type="GO" id="GO:0005524">
    <property type="term" value="F:ATP binding"/>
    <property type="evidence" value="ECO:0007669"/>
    <property type="project" value="UniProtKB-KW"/>
</dbReference>
<dbReference type="CDD" id="cd03224">
    <property type="entry name" value="ABC_TM1139_LivF_branched"/>
    <property type="match status" value="1"/>
</dbReference>
<evidence type="ECO:0000313" key="8">
    <source>
        <dbReference type="EMBL" id="MDR7377058.1"/>
    </source>
</evidence>
<keyword evidence="3" id="KW-1003">Cell membrane</keyword>
<dbReference type="InterPro" id="IPR003593">
    <property type="entry name" value="AAA+_ATPase"/>
</dbReference>
<keyword evidence="6" id="KW-0029">Amino-acid transport</keyword>
<protein>
    <submittedName>
        <fullName evidence="8">Branched-chain amino acid transport system ATP-binding protein</fullName>
    </submittedName>
</protein>
<evidence type="ECO:0000313" key="9">
    <source>
        <dbReference type="Proteomes" id="UP001180487"/>
    </source>
</evidence>
<keyword evidence="3" id="KW-0472">Membrane</keyword>
<dbReference type="InterPro" id="IPR027417">
    <property type="entry name" value="P-loop_NTPase"/>
</dbReference>
<evidence type="ECO:0000256" key="6">
    <source>
        <dbReference type="ARBA" id="ARBA00022970"/>
    </source>
</evidence>
<gene>
    <name evidence="8" type="ORF">J2X19_001716</name>
</gene>
<evidence type="ECO:0000256" key="5">
    <source>
        <dbReference type="ARBA" id="ARBA00022840"/>
    </source>
</evidence>
<keyword evidence="2" id="KW-0813">Transport</keyword>
<dbReference type="InterPro" id="IPR052156">
    <property type="entry name" value="BCAA_Transport_ATP-bd_LivF"/>
</dbReference>
<dbReference type="RefSeq" id="WP_310372452.1">
    <property type="nucleotide sequence ID" value="NZ_JAVDXT010000001.1"/>
</dbReference>
<dbReference type="Gene3D" id="3.40.50.300">
    <property type="entry name" value="P-loop containing nucleotide triphosphate hydrolases"/>
    <property type="match status" value="1"/>
</dbReference>
<dbReference type="InterPro" id="IPR003439">
    <property type="entry name" value="ABC_transporter-like_ATP-bd"/>
</dbReference>